<feature type="transmembrane region" description="Helical" evidence="2">
    <location>
        <begin position="311"/>
        <end position="334"/>
    </location>
</feature>
<reference evidence="3 4" key="1">
    <citation type="journal article" date="2006" name="PLoS Genet.">
        <title>Secrets of soil survival revealed by the genome sequence of Arthrobacter aurescens TC1.</title>
        <authorList>
            <person name="Mongodin E.F."/>
            <person name="Shapir N."/>
            <person name="Daugherty S.C."/>
            <person name="DeBoy R.T."/>
            <person name="Emerson J.B."/>
            <person name="Shvartzbeyn A."/>
            <person name="Radune D."/>
            <person name="Vamathevan J."/>
            <person name="Riggs F."/>
            <person name="Grinberg V."/>
            <person name="Khouri H."/>
            <person name="Wackett L.P."/>
            <person name="Nelson K.E."/>
            <person name="Sadowsky M.J."/>
        </authorList>
    </citation>
    <scope>NUCLEOTIDE SEQUENCE [LARGE SCALE GENOMIC DNA]</scope>
    <source>
        <strain evidence="3 4">TC1</strain>
    </source>
</reference>
<feature type="compositionally biased region" description="Polar residues" evidence="1">
    <location>
        <begin position="9"/>
        <end position="19"/>
    </location>
</feature>
<feature type="transmembrane region" description="Helical" evidence="2">
    <location>
        <begin position="248"/>
        <end position="269"/>
    </location>
</feature>
<feature type="transmembrane region" description="Helical" evidence="2">
    <location>
        <begin position="179"/>
        <end position="196"/>
    </location>
</feature>
<protein>
    <submittedName>
        <fullName evidence="3">Integral membrane protein</fullName>
    </submittedName>
</protein>
<feature type="transmembrane region" description="Helical" evidence="2">
    <location>
        <begin position="454"/>
        <end position="471"/>
    </location>
</feature>
<dbReference type="STRING" id="290340.AAur_2672"/>
<feature type="transmembrane region" description="Helical" evidence="2">
    <location>
        <begin position="346"/>
        <end position="369"/>
    </location>
</feature>
<feature type="transmembrane region" description="Helical" evidence="2">
    <location>
        <begin position="404"/>
        <end position="422"/>
    </location>
</feature>
<feature type="transmembrane region" description="Helical" evidence="2">
    <location>
        <begin position="375"/>
        <end position="395"/>
    </location>
</feature>
<dbReference type="AlphaFoldDB" id="A1R826"/>
<keyword evidence="2" id="KW-1133">Transmembrane helix</keyword>
<feature type="transmembrane region" description="Helical" evidence="2">
    <location>
        <begin position="716"/>
        <end position="735"/>
    </location>
</feature>
<feature type="transmembrane region" description="Helical" evidence="2">
    <location>
        <begin position="428"/>
        <end position="447"/>
    </location>
</feature>
<accession>A1R826</accession>
<feature type="transmembrane region" description="Helical" evidence="2">
    <location>
        <begin position="157"/>
        <end position="173"/>
    </location>
</feature>
<dbReference type="eggNOG" id="COG4485">
    <property type="taxonomic scope" value="Bacteria"/>
</dbReference>
<keyword evidence="4" id="KW-1185">Reference proteome</keyword>
<evidence type="ECO:0000313" key="4">
    <source>
        <dbReference type="Proteomes" id="UP000000637"/>
    </source>
</evidence>
<feature type="transmembrane region" description="Helical" evidence="2">
    <location>
        <begin position="127"/>
        <end position="148"/>
    </location>
</feature>
<evidence type="ECO:0000256" key="2">
    <source>
        <dbReference type="SAM" id="Phobius"/>
    </source>
</evidence>
<sequence>MPRAKEQAKTMTAGTSGATAQRPPVTRRRYFMQHDWHWGIVTAAIAAVASIIPRLFNPTFYYWDDMMQSFLPLWRHMGEEIRSGRFPLMEPGGWVGGNIVAEVGYGIFNPVNIVNSVIVSNFENLSLASYFIIVQFIALLAFGTFMLARDYGSNRPLALAAGVAIPFSGFTLFYEAARWPGGLMAFAWITVFWWSVRRYARRNTSPFLPFLLGFLTMTAGNPYGAIGVILVLAAVAIELMLMRHWRRLIPIVIVGALVGLTAVLVYFPLPLSSAVTVRQQSEILNDLFLSPDMSSLLTMSTSSMRPRINNFWAPIDNVPSSYLAWFVLPLLPWLDFRSFRNRSRQIFSIYIITGIYFLLTFAPSQVLVFRWPIRLIEYVYLGVIVLVAVVASAGLKTTSWKKRLFITVAILGFGTYRAWSMVPEGGKWQVFTLAVTLALVALAVFGWKRFGYRGLAAVMVLGTIATLGMQSRQFVPNNAVAGIGSPVDADTLRDSTSSYRGNTIQIFNTMKITGEEFTEGRLLYGNQILNADVNNSMGRYSGISFTTYVNALCMNYRGETCPLAYTELFKQASPEIDVTLADVLQVETVAVQKTMIAPDQLNVAPGWSIVASDETRTILQRENPLPYPGTVSWASDGVSVQDAVRNGNDEHITLSGDGRAGKLTLARLAWPGYTVTVDGEPQKLTQGPAGVILVDVPAGAKSVDISFTTPGLTMGLAAQAVAWFGILVFTVFHYVRRHRRTGSEEHVIQEPAEKVSV</sequence>
<dbReference type="Proteomes" id="UP000000637">
    <property type="component" value="Chromosome"/>
</dbReference>
<name>A1R826_PAEAT</name>
<organism evidence="3 4">
    <name type="scientific">Paenarthrobacter aurescens (strain TC1)</name>
    <dbReference type="NCBI Taxonomy" id="290340"/>
    <lineage>
        <taxon>Bacteria</taxon>
        <taxon>Bacillati</taxon>
        <taxon>Actinomycetota</taxon>
        <taxon>Actinomycetes</taxon>
        <taxon>Micrococcales</taxon>
        <taxon>Micrococcaceae</taxon>
        <taxon>Paenarthrobacter</taxon>
    </lineage>
</organism>
<dbReference type="EMBL" id="CP000474">
    <property type="protein sequence ID" value="ABM09487.1"/>
    <property type="molecule type" value="Genomic_DNA"/>
</dbReference>
<keyword evidence="2" id="KW-0812">Transmembrane</keyword>
<feature type="region of interest" description="Disordered" evidence="1">
    <location>
        <begin position="1"/>
        <end position="22"/>
    </location>
</feature>
<keyword evidence="2" id="KW-0472">Membrane</keyword>
<evidence type="ECO:0000313" key="3">
    <source>
        <dbReference type="EMBL" id="ABM09487.1"/>
    </source>
</evidence>
<feature type="transmembrane region" description="Helical" evidence="2">
    <location>
        <begin position="36"/>
        <end position="56"/>
    </location>
</feature>
<dbReference type="HOGENOM" id="CLU_021958_0_0_11"/>
<gene>
    <name evidence="3" type="ordered locus">AAur_2672</name>
</gene>
<evidence type="ECO:0000256" key="1">
    <source>
        <dbReference type="SAM" id="MobiDB-lite"/>
    </source>
</evidence>
<proteinExistence type="predicted"/>
<dbReference type="KEGG" id="aau:AAur_2672"/>
<feature type="transmembrane region" description="Helical" evidence="2">
    <location>
        <begin position="225"/>
        <end position="241"/>
    </location>
</feature>